<dbReference type="GO" id="GO:0005886">
    <property type="term" value="C:plasma membrane"/>
    <property type="evidence" value="ECO:0007669"/>
    <property type="project" value="UniProtKB-SubCell"/>
</dbReference>
<dbReference type="RefSeq" id="WP_154716253.1">
    <property type="nucleotide sequence ID" value="NZ_LT837803.1"/>
</dbReference>
<dbReference type="EMBL" id="LT837803">
    <property type="protein sequence ID" value="SMB24250.1"/>
    <property type="molecule type" value="Genomic_DNA"/>
</dbReference>
<keyword evidence="4" id="KW-0997">Cell inner membrane</keyword>
<dbReference type="Pfam" id="PF00482">
    <property type="entry name" value="T2SSF"/>
    <property type="match status" value="2"/>
</dbReference>
<organism evidence="10 11">
    <name type="scientific">Sterolibacterium denitrificans</name>
    <dbReference type="NCBI Taxonomy" id="157592"/>
    <lineage>
        <taxon>Bacteria</taxon>
        <taxon>Pseudomonadati</taxon>
        <taxon>Pseudomonadota</taxon>
        <taxon>Betaproteobacteria</taxon>
        <taxon>Nitrosomonadales</taxon>
        <taxon>Sterolibacteriaceae</taxon>
        <taxon>Sterolibacterium</taxon>
    </lineage>
</organism>
<evidence type="ECO:0000259" key="9">
    <source>
        <dbReference type="Pfam" id="PF00482"/>
    </source>
</evidence>
<evidence type="ECO:0000256" key="2">
    <source>
        <dbReference type="ARBA" id="ARBA00005745"/>
    </source>
</evidence>
<evidence type="ECO:0000256" key="4">
    <source>
        <dbReference type="ARBA" id="ARBA00022519"/>
    </source>
</evidence>
<keyword evidence="3" id="KW-1003">Cell membrane</keyword>
<dbReference type="PANTHER" id="PTHR30012:SF7">
    <property type="entry name" value="PROTEIN TRANSPORT PROTEIN HOFC HOMOLOG"/>
    <property type="match status" value="1"/>
</dbReference>
<reference evidence="10" key="1">
    <citation type="submission" date="2017-03" db="EMBL/GenBank/DDBJ databases">
        <authorList>
            <consortium name="AG Boll"/>
        </authorList>
    </citation>
    <scope>NUCLEOTIDE SEQUENCE [LARGE SCALE GENOMIC DNA]</scope>
    <source>
        <strain evidence="10">Chol</strain>
    </source>
</reference>
<keyword evidence="5 8" id="KW-0812">Transmembrane</keyword>
<keyword evidence="11" id="KW-1185">Reference proteome</keyword>
<comment type="subcellular location">
    <subcellularLocation>
        <location evidence="1">Cell inner membrane</location>
        <topology evidence="1">Multi-pass membrane protein</topology>
    </subcellularLocation>
</comment>
<dbReference type="Proteomes" id="UP000242886">
    <property type="component" value="Chromosome SDENCHOL"/>
</dbReference>
<evidence type="ECO:0000256" key="6">
    <source>
        <dbReference type="ARBA" id="ARBA00022989"/>
    </source>
</evidence>
<evidence type="ECO:0000256" key="8">
    <source>
        <dbReference type="SAM" id="Phobius"/>
    </source>
</evidence>
<gene>
    <name evidence="10" type="ORF">SDENCHOL_11021</name>
</gene>
<evidence type="ECO:0000256" key="3">
    <source>
        <dbReference type="ARBA" id="ARBA00022475"/>
    </source>
</evidence>
<dbReference type="PANTHER" id="PTHR30012">
    <property type="entry name" value="GENERAL SECRETION PATHWAY PROTEIN"/>
    <property type="match status" value="1"/>
</dbReference>
<dbReference type="Gene3D" id="1.20.81.30">
    <property type="entry name" value="Type II secretion system (T2SS), domain F"/>
    <property type="match status" value="2"/>
</dbReference>
<name>A0A7Z7HQ45_9PROT</name>
<evidence type="ECO:0000313" key="10">
    <source>
        <dbReference type="EMBL" id="SMB24250.1"/>
    </source>
</evidence>
<feature type="transmembrane region" description="Helical" evidence="8">
    <location>
        <begin position="373"/>
        <end position="394"/>
    </location>
</feature>
<comment type="similarity">
    <text evidence="2">Belongs to the GSP F family.</text>
</comment>
<evidence type="ECO:0000256" key="1">
    <source>
        <dbReference type="ARBA" id="ARBA00004429"/>
    </source>
</evidence>
<dbReference type="AlphaFoldDB" id="A0A7Z7HQ45"/>
<feature type="domain" description="Type II secretion system protein GspF" evidence="9">
    <location>
        <begin position="271"/>
        <end position="391"/>
    </location>
</feature>
<dbReference type="GO" id="GO:0015628">
    <property type="term" value="P:protein secretion by the type II secretion system"/>
    <property type="evidence" value="ECO:0007669"/>
    <property type="project" value="TreeGrafter"/>
</dbReference>
<dbReference type="InterPro" id="IPR042094">
    <property type="entry name" value="T2SS_GspF_sf"/>
</dbReference>
<sequence length="402" mass="43782">MPYYRYRASDARGRITKGRMEALHDTDLEARLKTLGLVLMRATPHGTRQRAGTRLPARALIDFLFQLEMQLHGGIPIRTALADMRDAGDAAEAAAVRRLAASLLTRIESGATLAEAMQAHPGVFSTVTCSLIRAGELSGQLPEVLGEIVRSLKWQDEMLSKTRKLLIYPLFVTAVIGAVAFFLMTYLVPQLLGFLRSMGGEIPLHTRALLALSQLLADYWWAMLALPAGMALGLAALVRRRPALRYRLHQAVLAMPYVGGIIGKSILARLADTFALMYRSGIPVLEGLACCEQVSASLVFQQAIARARARIANGEAISASFAAEPLFPAMFIRMLKVGETTGALDTALGNINYFYSRDIEASIARVQALIEPVMSIVMGLILGWIMLSVLGPIYDTIASIKV</sequence>
<dbReference type="InterPro" id="IPR003004">
    <property type="entry name" value="GspF/PilC"/>
</dbReference>
<feature type="transmembrane region" description="Helical" evidence="8">
    <location>
        <begin position="165"/>
        <end position="188"/>
    </location>
</feature>
<keyword evidence="7 8" id="KW-0472">Membrane</keyword>
<dbReference type="InterPro" id="IPR018076">
    <property type="entry name" value="T2SS_GspF_dom"/>
</dbReference>
<evidence type="ECO:0000313" key="11">
    <source>
        <dbReference type="Proteomes" id="UP000242886"/>
    </source>
</evidence>
<keyword evidence="6 8" id="KW-1133">Transmembrane helix</keyword>
<proteinExistence type="inferred from homology"/>
<accession>A0A7Z7HQ45</accession>
<protein>
    <submittedName>
        <fullName evidence="10">Type II secretion system F domain</fullName>
    </submittedName>
</protein>
<evidence type="ECO:0000256" key="5">
    <source>
        <dbReference type="ARBA" id="ARBA00022692"/>
    </source>
</evidence>
<feature type="transmembrane region" description="Helical" evidence="8">
    <location>
        <begin position="219"/>
        <end position="238"/>
    </location>
</feature>
<evidence type="ECO:0000256" key="7">
    <source>
        <dbReference type="ARBA" id="ARBA00023136"/>
    </source>
</evidence>
<feature type="domain" description="Type II secretion system protein GspF" evidence="9">
    <location>
        <begin position="63"/>
        <end position="189"/>
    </location>
</feature>